<dbReference type="InterPro" id="IPR021109">
    <property type="entry name" value="Peptidase_aspartic_dom_sf"/>
</dbReference>
<dbReference type="STRING" id="1121922.GCA_000428905_03332"/>
<evidence type="ECO:0000256" key="1">
    <source>
        <dbReference type="SAM" id="SignalP"/>
    </source>
</evidence>
<dbReference type="SUPFAM" id="SSF50630">
    <property type="entry name" value="Acid proteases"/>
    <property type="match status" value="2"/>
</dbReference>
<organism evidence="2 3">
    <name type="scientific">Brumicola pallidula DSM 14239 = ACAM 615</name>
    <dbReference type="NCBI Taxonomy" id="1121922"/>
    <lineage>
        <taxon>Bacteria</taxon>
        <taxon>Pseudomonadati</taxon>
        <taxon>Pseudomonadota</taxon>
        <taxon>Gammaproteobacteria</taxon>
        <taxon>Alteromonadales</taxon>
        <taxon>Alteromonadaceae</taxon>
        <taxon>Brumicola</taxon>
    </lineage>
</organism>
<evidence type="ECO:0000313" key="3">
    <source>
        <dbReference type="Proteomes" id="UP000006251"/>
    </source>
</evidence>
<dbReference type="AlphaFoldDB" id="K6ZP29"/>
<proteinExistence type="predicted"/>
<dbReference type="InterPro" id="IPR034122">
    <property type="entry name" value="Retropepsin-like_bacterial"/>
</dbReference>
<dbReference type="CDD" id="cd00303">
    <property type="entry name" value="retropepsin_like"/>
    <property type="match status" value="1"/>
</dbReference>
<feature type="signal peptide" evidence="1">
    <location>
        <begin position="1"/>
        <end position="21"/>
    </location>
</feature>
<sequence length="303" mass="33881">MFMYRVLLLALICFFSQLGFANVSQWINFQIDRGHIYIPVTISGVDSHALLDTGAQGNAINTNFVEKHNLELERGKEVYIRGVYGTSKRKAFTALPVALFSQNTIFNEITALSLGHHSTGMLIGAPFFNRYIVQLDYPNSRMRIMSRDSIDLIKHKNIDLRRQKNSGVPMVKVEINDKNVWLLLDTGSNGSVLLDRRLALSLNLDDTVYDTARSGGVNSSADVKIAKADTFKLGPFELENVDVRFVAEGEKANLDTQYGQASSRIKSKRIRGILGFDILKHFIVTLDYKNGRGHLAIPSPSTE</sequence>
<protein>
    <recommendedName>
        <fullName evidence="4">Signal protein PDZ</fullName>
    </recommendedName>
</protein>
<accession>K6ZP29</accession>
<evidence type="ECO:0008006" key="4">
    <source>
        <dbReference type="Google" id="ProtNLM"/>
    </source>
</evidence>
<dbReference type="Gene3D" id="2.40.70.10">
    <property type="entry name" value="Acid Proteases"/>
    <property type="match status" value="2"/>
</dbReference>
<dbReference type="CDD" id="cd05483">
    <property type="entry name" value="retropepsin_like_bacteria"/>
    <property type="match status" value="1"/>
</dbReference>
<name>K6ZP29_9ALTE</name>
<dbReference type="Pfam" id="PF13975">
    <property type="entry name" value="gag-asp_proteas"/>
    <property type="match status" value="1"/>
</dbReference>
<evidence type="ECO:0000313" key="2">
    <source>
        <dbReference type="EMBL" id="GAC30643.1"/>
    </source>
</evidence>
<dbReference type="Pfam" id="PF13650">
    <property type="entry name" value="Asp_protease_2"/>
    <property type="match status" value="1"/>
</dbReference>
<dbReference type="Proteomes" id="UP000006251">
    <property type="component" value="Unassembled WGS sequence"/>
</dbReference>
<feature type="chain" id="PRO_5003898527" description="Signal protein PDZ" evidence="1">
    <location>
        <begin position="22"/>
        <end position="303"/>
    </location>
</feature>
<dbReference type="EMBL" id="BAEQ01000065">
    <property type="protein sequence ID" value="GAC30643.1"/>
    <property type="molecule type" value="Genomic_DNA"/>
</dbReference>
<gene>
    <name evidence="2" type="ORF">GPAL_3803</name>
</gene>
<comment type="caution">
    <text evidence="2">The sequence shown here is derived from an EMBL/GenBank/DDBJ whole genome shotgun (WGS) entry which is preliminary data.</text>
</comment>
<keyword evidence="3" id="KW-1185">Reference proteome</keyword>
<keyword evidence="1" id="KW-0732">Signal</keyword>
<reference evidence="3" key="1">
    <citation type="journal article" date="2014" name="Environ. Microbiol.">
        <title>Comparative genomics of the marine bacterial genus Glaciecola reveals the high degree of genomic diversity and genomic characteristic for cold adaptation.</title>
        <authorList>
            <person name="Qin Q.L."/>
            <person name="Xie B.B."/>
            <person name="Yu Y."/>
            <person name="Shu Y.L."/>
            <person name="Rong J.C."/>
            <person name="Zhang Y.J."/>
            <person name="Zhao D.L."/>
            <person name="Chen X.L."/>
            <person name="Zhang X.Y."/>
            <person name="Chen B."/>
            <person name="Zhou B.C."/>
            <person name="Zhang Y.Z."/>
        </authorList>
    </citation>
    <scope>NUCLEOTIDE SEQUENCE [LARGE SCALE GENOMIC DNA]</scope>
    <source>
        <strain evidence="3">ACAM 615</strain>
    </source>
</reference>